<dbReference type="PANTHER" id="PTHR43289">
    <property type="entry name" value="MITOGEN-ACTIVATED PROTEIN KINASE KINASE KINASE 20-RELATED"/>
    <property type="match status" value="1"/>
</dbReference>
<feature type="transmembrane region" description="Helical" evidence="6">
    <location>
        <begin position="382"/>
        <end position="402"/>
    </location>
</feature>
<dbReference type="RefSeq" id="WP_194450075.1">
    <property type="nucleotide sequence ID" value="NZ_CP063849.1"/>
</dbReference>
<dbReference type="Proteomes" id="UP000593892">
    <property type="component" value="Chromosome"/>
</dbReference>
<evidence type="ECO:0000256" key="5">
    <source>
        <dbReference type="PROSITE-ProRule" id="PRU10141"/>
    </source>
</evidence>
<sequence length="901" mass="98940">MDRFARLETLFHKARALSRAEQGPFLQREAPDDPELQEEVLQLLGAHSAADPRMEPQPDAVARAVSELAGLTQFGAYRVIRLLGRGGMGAVYLAERADGEYTQNVALKVLAPHLADDAFATRFRTERQLLAQMNHPNIVRLLDGGVSGTGEPYLVTEYIDGEPLDSYCDRLKLNVRDRLRLLLEVCDAVAHAHHNLVIHRDLKPANILVDKTGAVKLLDFGTATLIGSRESTAVTTLPLLTPRYASPEQLRNDPLNIATDVYSLGLILHELLGGHRAFTLSNDLAQEFSRATQDLPVLALGSVSTVEAAAVRGASLSELRASLGGDLSAIASKAVAYHLRDRYQSVEELKDDLSAFLESRPVHARPLTITYRARKFLYRRRYMVAAVTAVLLASAVGFVATVQQRRLAEQRFEEVRRLARYQLFELYDRAELIPGTLRMRAGMVQQSLDYLDRLSSQRDLDEGLAIEIAQGYRRLGDTQGNFAKATLGNPALAAKMYEKGLAVLKPVSGGSEQARRAQRELEASAAIASLTTNPAAGSLPKFEQTIQQLEKEVQSNPSDDESRLLLGRALIAVFSSPEARDSTRDATAEVAQKGETILLEGIDHQGARQTSFQLALLDLYRLRAIALADKAPKESRAWVDRGFRLLRGLPPEVQNSSIARKARASYLMTLSAVTNAEGDSKQALAMMDEPLSIGRELARDPDDLQACANLAVLLENRAMMRWNVEDYAGYLADYSESTPLNERLVKSSAGERFRLSYLSSLRNLAYAHDKLKTPQTAAAVRKAYDELKKAASDESLGFRPKADLADLLLNLGIDGTQRPEEALTYAEAAAKLEPGAMNSWESLAEANRQLGRYDAALAAIDRAIALLDAPKDGEAPTLTYKQTLAKRQQILAQQAGGSQKK</sequence>
<keyword evidence="3 8" id="KW-0418">Kinase</keyword>
<keyword evidence="4 5" id="KW-0067">ATP-binding</keyword>
<evidence type="ECO:0000256" key="2">
    <source>
        <dbReference type="ARBA" id="ARBA00022741"/>
    </source>
</evidence>
<dbReference type="PROSITE" id="PS00107">
    <property type="entry name" value="PROTEIN_KINASE_ATP"/>
    <property type="match status" value="1"/>
</dbReference>
<proteinExistence type="predicted"/>
<evidence type="ECO:0000256" key="4">
    <source>
        <dbReference type="ARBA" id="ARBA00022840"/>
    </source>
</evidence>
<evidence type="ECO:0000259" key="7">
    <source>
        <dbReference type="PROSITE" id="PS50011"/>
    </source>
</evidence>
<accession>A0A7S7NRE7</accession>
<organism evidence="8 9">
    <name type="scientific">Paludibaculum fermentans</name>
    <dbReference type="NCBI Taxonomy" id="1473598"/>
    <lineage>
        <taxon>Bacteria</taxon>
        <taxon>Pseudomonadati</taxon>
        <taxon>Acidobacteriota</taxon>
        <taxon>Terriglobia</taxon>
        <taxon>Bryobacterales</taxon>
        <taxon>Bryobacteraceae</taxon>
        <taxon>Paludibaculum</taxon>
    </lineage>
</organism>
<evidence type="ECO:0000313" key="8">
    <source>
        <dbReference type="EMBL" id="QOY88413.1"/>
    </source>
</evidence>
<name>A0A7S7NRE7_PALFE</name>
<dbReference type="InterPro" id="IPR017441">
    <property type="entry name" value="Protein_kinase_ATP_BS"/>
</dbReference>
<dbReference type="KEGG" id="pfer:IRI77_00150"/>
<dbReference type="PROSITE" id="PS50011">
    <property type="entry name" value="PROTEIN_KINASE_DOM"/>
    <property type="match status" value="1"/>
</dbReference>
<keyword evidence="6" id="KW-0812">Transmembrane</keyword>
<dbReference type="CDD" id="cd14014">
    <property type="entry name" value="STKc_PknB_like"/>
    <property type="match status" value="1"/>
</dbReference>
<dbReference type="SMART" id="SM00220">
    <property type="entry name" value="S_TKc"/>
    <property type="match status" value="1"/>
</dbReference>
<keyword evidence="9" id="KW-1185">Reference proteome</keyword>
<dbReference type="Gene3D" id="1.25.40.10">
    <property type="entry name" value="Tetratricopeptide repeat domain"/>
    <property type="match status" value="1"/>
</dbReference>
<dbReference type="Pfam" id="PF00069">
    <property type="entry name" value="Pkinase"/>
    <property type="match status" value="1"/>
</dbReference>
<dbReference type="PANTHER" id="PTHR43289:SF34">
    <property type="entry name" value="SERINE_THREONINE-PROTEIN KINASE YBDM-RELATED"/>
    <property type="match status" value="1"/>
</dbReference>
<keyword evidence="2 5" id="KW-0547">Nucleotide-binding</keyword>
<dbReference type="Gene3D" id="1.10.510.10">
    <property type="entry name" value="Transferase(Phosphotransferase) domain 1"/>
    <property type="match status" value="1"/>
</dbReference>
<dbReference type="EMBL" id="CP063849">
    <property type="protein sequence ID" value="QOY88413.1"/>
    <property type="molecule type" value="Genomic_DNA"/>
</dbReference>
<reference evidence="8 9" key="1">
    <citation type="submission" date="2020-10" db="EMBL/GenBank/DDBJ databases">
        <title>Complete genome sequence of Paludibaculum fermentans P105T, a facultatively anaerobic acidobacterium capable of dissimilatory Fe(III) reduction.</title>
        <authorList>
            <person name="Dedysh S.N."/>
            <person name="Beletsky A.V."/>
            <person name="Kulichevskaya I.S."/>
            <person name="Mardanov A.V."/>
            <person name="Ravin N.V."/>
        </authorList>
    </citation>
    <scope>NUCLEOTIDE SEQUENCE [LARGE SCALE GENOMIC DNA]</scope>
    <source>
        <strain evidence="8 9">P105</strain>
    </source>
</reference>
<dbReference type="GO" id="GO:0004674">
    <property type="term" value="F:protein serine/threonine kinase activity"/>
    <property type="evidence" value="ECO:0007669"/>
    <property type="project" value="UniProtKB-KW"/>
</dbReference>
<dbReference type="InterPro" id="IPR011009">
    <property type="entry name" value="Kinase-like_dom_sf"/>
</dbReference>
<keyword evidence="6" id="KW-1133">Transmembrane helix</keyword>
<feature type="binding site" evidence="5">
    <location>
        <position position="108"/>
    </location>
    <ligand>
        <name>ATP</name>
        <dbReference type="ChEBI" id="CHEBI:30616"/>
    </ligand>
</feature>
<dbReference type="AlphaFoldDB" id="A0A7S7NRE7"/>
<dbReference type="SUPFAM" id="SSF56112">
    <property type="entry name" value="Protein kinase-like (PK-like)"/>
    <property type="match status" value="1"/>
</dbReference>
<dbReference type="InterPro" id="IPR000719">
    <property type="entry name" value="Prot_kinase_dom"/>
</dbReference>
<keyword evidence="8" id="KW-0723">Serine/threonine-protein kinase</keyword>
<dbReference type="SUPFAM" id="SSF48452">
    <property type="entry name" value="TPR-like"/>
    <property type="match status" value="1"/>
</dbReference>
<dbReference type="InterPro" id="IPR011990">
    <property type="entry name" value="TPR-like_helical_dom_sf"/>
</dbReference>
<feature type="domain" description="Protein kinase" evidence="7">
    <location>
        <begin position="77"/>
        <end position="357"/>
    </location>
</feature>
<evidence type="ECO:0000256" key="6">
    <source>
        <dbReference type="SAM" id="Phobius"/>
    </source>
</evidence>
<dbReference type="PROSITE" id="PS00108">
    <property type="entry name" value="PROTEIN_KINASE_ST"/>
    <property type="match status" value="1"/>
</dbReference>
<protein>
    <submittedName>
        <fullName evidence="8">Serine/threonine protein kinase</fullName>
    </submittedName>
</protein>
<dbReference type="GO" id="GO:0005524">
    <property type="term" value="F:ATP binding"/>
    <property type="evidence" value="ECO:0007669"/>
    <property type="project" value="UniProtKB-UniRule"/>
</dbReference>
<gene>
    <name evidence="8" type="ORF">IRI77_00150</name>
</gene>
<dbReference type="InterPro" id="IPR008271">
    <property type="entry name" value="Ser/Thr_kinase_AS"/>
</dbReference>
<evidence type="ECO:0000256" key="1">
    <source>
        <dbReference type="ARBA" id="ARBA00022679"/>
    </source>
</evidence>
<keyword evidence="6" id="KW-0472">Membrane</keyword>
<evidence type="ECO:0000313" key="9">
    <source>
        <dbReference type="Proteomes" id="UP000593892"/>
    </source>
</evidence>
<evidence type="ECO:0000256" key="3">
    <source>
        <dbReference type="ARBA" id="ARBA00022777"/>
    </source>
</evidence>
<dbReference type="Gene3D" id="3.30.200.20">
    <property type="entry name" value="Phosphorylase Kinase, domain 1"/>
    <property type="match status" value="1"/>
</dbReference>
<keyword evidence="1" id="KW-0808">Transferase</keyword>